<dbReference type="InterPro" id="IPR001650">
    <property type="entry name" value="Helicase_C-like"/>
</dbReference>
<proteinExistence type="predicted"/>
<evidence type="ECO:0000256" key="2">
    <source>
        <dbReference type="ARBA" id="ARBA00022490"/>
    </source>
</evidence>
<evidence type="ECO:0000313" key="5">
    <source>
        <dbReference type="EnsemblMetazoa" id="RPRC000791-PA"/>
    </source>
</evidence>
<dbReference type="SMART" id="SM00847">
    <property type="entry name" value="HA2"/>
    <property type="match status" value="1"/>
</dbReference>
<dbReference type="Pfam" id="PF00270">
    <property type="entry name" value="DEAD"/>
    <property type="match status" value="1"/>
</dbReference>
<dbReference type="PANTHER" id="PTHR18934:SF113">
    <property type="entry name" value="ATP-DEPENDENT RNA HELICASE TDRD9"/>
    <property type="match status" value="1"/>
</dbReference>
<dbReference type="VEuPathDB" id="VectorBase:RPRC000791"/>
<dbReference type="FunCoup" id="T1H9T7">
    <property type="interactions" value="108"/>
</dbReference>
<dbReference type="Gene3D" id="1.20.120.1080">
    <property type="match status" value="1"/>
</dbReference>
<dbReference type="InterPro" id="IPR011545">
    <property type="entry name" value="DEAD/DEAH_box_helicase_dom"/>
</dbReference>
<dbReference type="STRING" id="13249.T1H9T7"/>
<dbReference type="EnsemblMetazoa" id="RPRC000791-RA">
    <property type="protein sequence ID" value="RPRC000791-PA"/>
    <property type="gene ID" value="RPRC000791"/>
</dbReference>
<dbReference type="InterPro" id="IPR007502">
    <property type="entry name" value="Helicase-assoc_dom"/>
</dbReference>
<protein>
    <submittedName>
        <fullName evidence="5">Uncharacterized protein</fullName>
    </submittedName>
</protein>
<dbReference type="PROSITE" id="PS51194">
    <property type="entry name" value="HELICASE_CTER"/>
    <property type="match status" value="1"/>
</dbReference>
<dbReference type="CDD" id="cd18791">
    <property type="entry name" value="SF2_C_RHA"/>
    <property type="match status" value="1"/>
</dbReference>
<keyword evidence="2" id="KW-0963">Cytoplasm</keyword>
<comment type="subcellular location">
    <subcellularLocation>
        <location evidence="1">Cytoplasm</location>
    </subcellularLocation>
</comment>
<evidence type="ECO:0000313" key="6">
    <source>
        <dbReference type="Proteomes" id="UP000015103"/>
    </source>
</evidence>
<evidence type="ECO:0000256" key="1">
    <source>
        <dbReference type="ARBA" id="ARBA00004496"/>
    </source>
</evidence>
<dbReference type="HOGENOM" id="CLU_001832_1_4_1"/>
<dbReference type="GO" id="GO:0003723">
    <property type="term" value="F:RNA binding"/>
    <property type="evidence" value="ECO:0007669"/>
    <property type="project" value="TreeGrafter"/>
</dbReference>
<dbReference type="InterPro" id="IPR014001">
    <property type="entry name" value="Helicase_ATP-bd"/>
</dbReference>
<dbReference type="AlphaFoldDB" id="T1H9T7"/>
<dbReference type="PROSITE" id="PS51192">
    <property type="entry name" value="HELICASE_ATP_BIND_1"/>
    <property type="match status" value="1"/>
</dbReference>
<dbReference type="GO" id="GO:0005524">
    <property type="term" value="F:ATP binding"/>
    <property type="evidence" value="ECO:0007669"/>
    <property type="project" value="UniProtKB-KW"/>
</dbReference>
<keyword evidence="4" id="KW-0067">ATP-binding</keyword>
<dbReference type="SMART" id="SM00487">
    <property type="entry name" value="DEXDc"/>
    <property type="match status" value="1"/>
</dbReference>
<dbReference type="SMART" id="SM00490">
    <property type="entry name" value="HELICc"/>
    <property type="match status" value="1"/>
</dbReference>
<organism evidence="5 6">
    <name type="scientific">Rhodnius prolixus</name>
    <name type="common">Triatomid bug</name>
    <dbReference type="NCBI Taxonomy" id="13249"/>
    <lineage>
        <taxon>Eukaryota</taxon>
        <taxon>Metazoa</taxon>
        <taxon>Ecdysozoa</taxon>
        <taxon>Arthropoda</taxon>
        <taxon>Hexapoda</taxon>
        <taxon>Insecta</taxon>
        <taxon>Pterygota</taxon>
        <taxon>Neoptera</taxon>
        <taxon>Paraneoptera</taxon>
        <taxon>Hemiptera</taxon>
        <taxon>Heteroptera</taxon>
        <taxon>Panheteroptera</taxon>
        <taxon>Cimicomorpha</taxon>
        <taxon>Reduviidae</taxon>
        <taxon>Triatominae</taxon>
        <taxon>Rhodnius</taxon>
    </lineage>
</organism>
<keyword evidence="3" id="KW-0547">Nucleotide-binding</keyword>
<keyword evidence="6" id="KW-1185">Reference proteome</keyword>
<dbReference type="Pfam" id="PF00271">
    <property type="entry name" value="Helicase_C"/>
    <property type="match status" value="1"/>
</dbReference>
<name>T1H9T7_RHOPR</name>
<dbReference type="InParanoid" id="T1H9T7"/>
<dbReference type="InterPro" id="IPR027417">
    <property type="entry name" value="P-loop_NTPase"/>
</dbReference>
<dbReference type="GO" id="GO:0004386">
    <property type="term" value="F:helicase activity"/>
    <property type="evidence" value="ECO:0007669"/>
    <property type="project" value="TreeGrafter"/>
</dbReference>
<dbReference type="Gene3D" id="3.40.50.300">
    <property type="entry name" value="P-loop containing nucleotide triphosphate hydrolases"/>
    <property type="match status" value="2"/>
</dbReference>
<dbReference type="Proteomes" id="UP000015103">
    <property type="component" value="Unassembled WGS sequence"/>
</dbReference>
<dbReference type="SUPFAM" id="SSF52540">
    <property type="entry name" value="P-loop containing nucleoside triphosphate hydrolases"/>
    <property type="match status" value="1"/>
</dbReference>
<reference evidence="5" key="1">
    <citation type="submission" date="2015-05" db="UniProtKB">
        <authorList>
            <consortium name="EnsemblMetazoa"/>
        </authorList>
    </citation>
    <scope>IDENTIFICATION</scope>
</reference>
<sequence length="787" mass="89079">MDYQALLNIAKTNQQFQKIKIEGGQTEGHLLFADTPNKGIKRCPPRKELGKSYARKYQEEDEMEDIRLRKLPEKPVSEIDAATSVGTMPNIGDVLGDQMTQVYENYSFNHAIDPQLLIHTYKEEILEEIEQNSVIIIKGPTGCGKTTQVPQYILDSFRNNNVHCNIVVTQPRRIAAMSIARRVCQERDWSVGSIVGYQVALEKEKSEDTRLLFCTSGVLLQMLIGKQDLTNFTHIIIDEIHERDNETDFLLIVVKKFLRIPGNRTKMPMLKLAEPRIENNGYELAALLIEVFHTIDIIEHESKFLGSVLIFLPGLHEIELMYDALEKRLAKSKNTEKWLLCPLHSSVTSDEQFKVFKPTAKDTRKIILATNIAESSITVPDVKYVIDFCLIKIQVQERETSYSSLQLSWASKSQAIQRAGRVGRVMPGRVYRLVSQALYKKFSDNCSPEILRCPLDALILKAKELDIGPPASILGRAMDPPDLSNIQTNILNLKELGALLLTSNGVYDEYDGDLTFIGKVMASLPIDPFLSKLIILGHMFSCLEDCIVMACSMAVKCVFSTPFKQQLEAYNSKMRWANYSASDPISYLSAYKLWRYKVTSGHFKKSGGVAEDAWASKYFIQIKSLKEVVRLESEIVNRLRRIGVVPQIGGNKVLWEEHESALILKIVLAGAFYPNYFLRNQIDEKEAVKVLGGRDPFTTVYLSNFPTNQPGPLYIDRIKQYFYHCGSNMNVSFDGSSKVYLTFDSNYRSALDRDSTGRRAPGTISLALCRAIKMRHLQIPITLALLP</sequence>
<dbReference type="GO" id="GO:0005737">
    <property type="term" value="C:cytoplasm"/>
    <property type="evidence" value="ECO:0007669"/>
    <property type="project" value="UniProtKB-SubCell"/>
</dbReference>
<dbReference type="Pfam" id="PF21010">
    <property type="entry name" value="HA2_C"/>
    <property type="match status" value="1"/>
</dbReference>
<accession>T1H9T7</accession>
<dbReference type="PANTHER" id="PTHR18934">
    <property type="entry name" value="ATP-DEPENDENT RNA HELICASE"/>
    <property type="match status" value="1"/>
</dbReference>
<dbReference type="EMBL" id="ACPB03022493">
    <property type="status" value="NOT_ANNOTATED_CDS"/>
    <property type="molecule type" value="Genomic_DNA"/>
</dbReference>
<evidence type="ECO:0000256" key="4">
    <source>
        <dbReference type="ARBA" id="ARBA00022840"/>
    </source>
</evidence>
<dbReference type="eggNOG" id="KOG0920">
    <property type="taxonomic scope" value="Eukaryota"/>
</dbReference>
<evidence type="ECO:0000256" key="3">
    <source>
        <dbReference type="ARBA" id="ARBA00022741"/>
    </source>
</evidence>